<gene>
    <name evidence="4" type="ORF">BJZ21_004012</name>
    <name evidence="5" type="ORF">BJZ21_004081</name>
</gene>
<protein>
    <submittedName>
        <fullName evidence="4">TP901 family phage tail tape measure protein</fullName>
    </submittedName>
</protein>
<evidence type="ECO:0000313" key="6">
    <source>
        <dbReference type="Proteomes" id="UP000535511"/>
    </source>
</evidence>
<dbReference type="Proteomes" id="UP000535511">
    <property type="component" value="Unassembled WGS sequence"/>
</dbReference>
<sequence>MAGPIRIAILANGRQARAEAALTARAYGTMGKGVSRASKALAGVFAIGALVKAGAAVTKTGGAYVTTLNKIQALTGSSSAEMKRAASTLENNAQLYAKMGQTTGDAASGVVELAKSGLTLNKSLKAINATMILAKAGELSVADASTFVSNTLNTFSLKASQAGHIANSLANAANISSADVSDLAESFKYAAPLAARAGVGMDQLNALLAELANQGIKGSQAGTGLRQMFIRLQAPTTAANITLQQMGVHIFDATGKMRPFRAIIGDLAQGIDKLKGQDKAYALKNLFGVNASTAASVILKDGVKTLDDYTQGVKKAGAAQKLANAQSKGFLGTLQSLKATGVSAIQSLYRQFSPKLNKPLSEAADWLAKNQDNMIAAGEAATSKLVPALKILASIAGSAATALKDTAVPLAEDLLPAVKTLADLAMSAATAVDALPQPIKTIGVQAAIAALILPRLTGAFTSATGAVTLNIARIQQWRAEMTYAETRAQNTTALMGRLGAAARTAAGVGGMVALIQGAHASNKAVGALETTLGGAATGFAVGGVVGAGLGGLAGLFVSIARNSRSAGDKARESYAKIAAIKPIEQAKSGLQSLKDTLDQVTGAYTGATRAAVLQKLQQSGLITTAAKYGISSRQVVNAALGQKSAMGQLGAVVGDYKRKIADLDAQQRAIATNPNNFDPAGGLTKSATEAETALEKQKKALQTNIAELKQMPGVLRGQAREVRATAAATADYTGKLKAIPKNVRAKIEAVGIIPTTRGVAKIAQQYNLLSKKKVRTLIQASGADTTVKAVQRVTRAADNARRSAASKLDMGPFLNSLNAGITKGLHQASSGSQGVRKNLESGPKNARADLSGFSGSLQSSAARAAGVAHSGGTQIGGAMKAGVIAGFSGTAAQLAAQAAAAVAGAIGAAKKAGAIRSPSRKMREVGQYLGDGLADGLARRKGKAKNAGQRLVHEVLKGVDKGLSGVKSALDKIDHLITSRLDGKKQAGRRKALLRSLKDEKAALLANGRAQDHNSKLLDKAVEKYKQLKHAADDFAKSIRTGYRDYGSVVGLGTVGGGTAVTLPALLSQLAARASVAQQFSAVIEKLKGKLNKTSLRQILNTAASGDLEGALATAQAIASGGSSAVKQINQLTSKISKAGGKLGSDMRTQFYGAGLRGAEGVVKGLEKRRHKLDQIADRLAGRLVNQVRRELHISVQKISPAQTHAGNRYSTIGHAPAAKQGDTHIHLEVKVPVGARGPEVGREIAHYLDDYFKAGGRTKVRWSK</sequence>
<proteinExistence type="predicted"/>
<accession>A0A7Y9JE56</accession>
<evidence type="ECO:0000259" key="3">
    <source>
        <dbReference type="Pfam" id="PF10145"/>
    </source>
</evidence>
<dbReference type="InterPro" id="IPR010090">
    <property type="entry name" value="Phage_tape_meas"/>
</dbReference>
<name>A0A7Y9JE56_9ACTN</name>
<feature type="region of interest" description="Disordered" evidence="2">
    <location>
        <begin position="825"/>
        <end position="853"/>
    </location>
</feature>
<dbReference type="PANTHER" id="PTHR37813:SF1">
    <property type="entry name" value="FELS-2 PROPHAGE PROTEIN"/>
    <property type="match status" value="1"/>
</dbReference>
<dbReference type="EMBL" id="JACCBG010000001">
    <property type="protein sequence ID" value="NYD43998.1"/>
    <property type="molecule type" value="Genomic_DNA"/>
</dbReference>
<keyword evidence="6" id="KW-1185">Reference proteome</keyword>
<dbReference type="PANTHER" id="PTHR37813">
    <property type="entry name" value="FELS-2 PROPHAGE PROTEIN"/>
    <property type="match status" value="1"/>
</dbReference>
<evidence type="ECO:0000313" key="4">
    <source>
        <dbReference type="EMBL" id="NYD43929.1"/>
    </source>
</evidence>
<keyword evidence="1" id="KW-1188">Viral release from host cell</keyword>
<dbReference type="Pfam" id="PF10145">
    <property type="entry name" value="PhageMin_Tail"/>
    <property type="match status" value="1"/>
</dbReference>
<organism evidence="4 6">
    <name type="scientific">Nocardioides panaciterrulae</name>
    <dbReference type="NCBI Taxonomy" id="661492"/>
    <lineage>
        <taxon>Bacteria</taxon>
        <taxon>Bacillati</taxon>
        <taxon>Actinomycetota</taxon>
        <taxon>Actinomycetes</taxon>
        <taxon>Propionibacteriales</taxon>
        <taxon>Nocardioidaceae</taxon>
        <taxon>Nocardioides</taxon>
    </lineage>
</organism>
<dbReference type="AlphaFoldDB" id="A0A7Y9JE56"/>
<dbReference type="NCBIfam" id="TIGR01760">
    <property type="entry name" value="tape_meas_TP901"/>
    <property type="match status" value="1"/>
</dbReference>
<evidence type="ECO:0000256" key="2">
    <source>
        <dbReference type="SAM" id="MobiDB-lite"/>
    </source>
</evidence>
<dbReference type="RefSeq" id="WP_179665388.1">
    <property type="nucleotide sequence ID" value="NZ_JACCBG010000001.1"/>
</dbReference>
<evidence type="ECO:0000256" key="1">
    <source>
        <dbReference type="ARBA" id="ARBA00022612"/>
    </source>
</evidence>
<dbReference type="EMBL" id="JACCBG010000001">
    <property type="protein sequence ID" value="NYD43929.1"/>
    <property type="molecule type" value="Genomic_DNA"/>
</dbReference>
<reference evidence="4 6" key="1">
    <citation type="submission" date="2020-07" db="EMBL/GenBank/DDBJ databases">
        <title>Sequencing the genomes of 1000 actinobacteria strains.</title>
        <authorList>
            <person name="Klenk H.-P."/>
        </authorList>
    </citation>
    <scope>NUCLEOTIDE SEQUENCE [LARGE SCALE GENOMIC DNA]</scope>
    <source>
        <strain evidence="4 6">DSM 21350</strain>
    </source>
</reference>
<comment type="caution">
    <text evidence="4">The sequence shown here is derived from an EMBL/GenBank/DDBJ whole genome shotgun (WGS) entry which is preliminary data.</text>
</comment>
<feature type="domain" description="Phage tail tape measure protein" evidence="3">
    <location>
        <begin position="97"/>
        <end position="288"/>
    </location>
</feature>
<evidence type="ECO:0000313" key="5">
    <source>
        <dbReference type="EMBL" id="NYD43998.1"/>
    </source>
</evidence>